<gene>
    <name evidence="3" type="ORF">QTN89_04655</name>
</gene>
<comment type="caution">
    <text evidence="3">The sequence shown here is derived from an EMBL/GenBank/DDBJ whole genome shotgun (WGS) entry which is preliminary data.</text>
</comment>
<protein>
    <submittedName>
        <fullName evidence="3">Uncharacterized protein</fullName>
    </submittedName>
</protein>
<evidence type="ECO:0000256" key="1">
    <source>
        <dbReference type="ARBA" id="ARBA00022448"/>
    </source>
</evidence>
<organism evidence="3 4">
    <name type="scientific">Roseiconus lacunae</name>
    <dbReference type="NCBI Taxonomy" id="2605694"/>
    <lineage>
        <taxon>Bacteria</taxon>
        <taxon>Pseudomonadati</taxon>
        <taxon>Planctomycetota</taxon>
        <taxon>Planctomycetia</taxon>
        <taxon>Pirellulales</taxon>
        <taxon>Pirellulaceae</taxon>
        <taxon>Roseiconus</taxon>
    </lineage>
</organism>
<evidence type="ECO:0000313" key="4">
    <source>
        <dbReference type="Proteomes" id="UP001239462"/>
    </source>
</evidence>
<feature type="region of interest" description="Disordered" evidence="2">
    <location>
        <begin position="46"/>
        <end position="77"/>
    </location>
</feature>
<dbReference type="Proteomes" id="UP001239462">
    <property type="component" value="Unassembled WGS sequence"/>
</dbReference>
<sequence length="525" mass="59258">MSRTNRQRVGLRTLYLSLGLTGVFAFGSASGTYLASRRVIATEHDDHHGEMPSDHALHTPQTERLTEGDASDHDDDDHDHVALTKQAFENLGLQLGPIPRRDYWKSRLVPAIVTEIPGKSDLSFSAPVTGVIEDVRVLPGQSLRDDQPMFVIRLTDEALIESQSKLLGALTRQEVIDQELRRLTPLRETGVVSGVKTRELEYELKQLRAQQAILLQEVRSRGLPQSSIDGLLKERTLATAFSVFPPEFIREQARCRSGQSTGFSVENLVVHPGKSVSRGDALCSIAYHSDLYLEGTAFEDDLPILNRVIDHGWNVTASFHDMKVAGVFHLPHLRFDDHSEKLNLLRVDNHIDERTQTIRFFVELPNRVTSTREVDGRIFEQWRFRPGQRIHLRLPVQRLENQLQLPVDAVVVDGPNVYVFAKHREHGMSAAASVTSVKTRRTQADTVNTVQNSNIDIPHDRHDDVFIEFEPIPVRLLHRDDQTAVIAVDRPLEEHDSFALNNANKLYLALKIQQGSSGGHHHHDH</sequence>
<dbReference type="PANTHER" id="PTHR30097:SF4">
    <property type="entry name" value="SLR6042 PROTEIN"/>
    <property type="match status" value="1"/>
</dbReference>
<dbReference type="RefSeq" id="WP_289162386.1">
    <property type="nucleotide sequence ID" value="NZ_JASZZN010000003.1"/>
</dbReference>
<feature type="compositionally biased region" description="Basic and acidic residues" evidence="2">
    <location>
        <begin position="46"/>
        <end position="57"/>
    </location>
</feature>
<dbReference type="InterPro" id="IPR051909">
    <property type="entry name" value="MFP_Cation_Efflux"/>
</dbReference>
<keyword evidence="1" id="KW-0813">Transport</keyword>
<accession>A0ABT7PDY1</accession>
<evidence type="ECO:0000256" key="2">
    <source>
        <dbReference type="SAM" id="MobiDB-lite"/>
    </source>
</evidence>
<evidence type="ECO:0000313" key="3">
    <source>
        <dbReference type="EMBL" id="MDM4014710.1"/>
    </source>
</evidence>
<proteinExistence type="predicted"/>
<keyword evidence="4" id="KW-1185">Reference proteome</keyword>
<reference evidence="3 4" key="1">
    <citation type="submission" date="2023-06" db="EMBL/GenBank/DDBJ databases">
        <title>Roseiconus lacunae JC819 isolated from Gulf of Mannar region, Tamil Nadu.</title>
        <authorList>
            <person name="Pk S."/>
            <person name="Ch S."/>
            <person name="Ch V.R."/>
        </authorList>
    </citation>
    <scope>NUCLEOTIDE SEQUENCE [LARGE SCALE GENOMIC DNA]</scope>
    <source>
        <strain evidence="3 4">JC819</strain>
    </source>
</reference>
<dbReference type="EMBL" id="JASZZN010000003">
    <property type="protein sequence ID" value="MDM4014710.1"/>
    <property type="molecule type" value="Genomic_DNA"/>
</dbReference>
<name>A0ABT7PDY1_9BACT</name>
<dbReference type="PANTHER" id="PTHR30097">
    <property type="entry name" value="CATION EFFLUX SYSTEM PROTEIN CUSB"/>
    <property type="match status" value="1"/>
</dbReference>